<evidence type="ECO:0000313" key="3">
    <source>
        <dbReference type="EMBL" id="KKN56237.1"/>
    </source>
</evidence>
<dbReference type="NCBIfam" id="TIGR00231">
    <property type="entry name" value="small_GTP"/>
    <property type="match status" value="1"/>
</dbReference>
<evidence type="ECO:0000256" key="2">
    <source>
        <dbReference type="ARBA" id="ARBA00023134"/>
    </source>
</evidence>
<dbReference type="SUPFAM" id="SSF64356">
    <property type="entry name" value="SNARE-like"/>
    <property type="match status" value="1"/>
</dbReference>
<dbReference type="InterPro" id="IPR027417">
    <property type="entry name" value="P-loop_NTPase"/>
</dbReference>
<dbReference type="SMART" id="SM00177">
    <property type="entry name" value="ARF"/>
    <property type="match status" value="1"/>
</dbReference>
<keyword evidence="1" id="KW-0547">Nucleotide-binding</keyword>
<dbReference type="PRINTS" id="PR00449">
    <property type="entry name" value="RASTRNSFRMNG"/>
</dbReference>
<dbReference type="InterPro" id="IPR011012">
    <property type="entry name" value="Longin-like_dom_sf"/>
</dbReference>
<comment type="caution">
    <text evidence="3">The sequence shown here is derived from an EMBL/GenBank/DDBJ whole genome shotgun (WGS) entry which is preliminary data.</text>
</comment>
<dbReference type="PANTHER" id="PTHR11711">
    <property type="entry name" value="ADP RIBOSYLATION FACTOR-RELATED"/>
    <property type="match status" value="1"/>
</dbReference>
<sequence>MLVIKIIKYINVLTKDGKSLLFRNYSDIEVDRDLLAGFLSAFSGFIKEISQSDIKSTATEDFKYYYTIIDTIIIVACTDLGEEDAEVNSKILRIRSRFMEKYGDILKSEWTGNRTIFYEFEKELDNIILGSIKISIIGFGGVGKTTLTRLICGKDVDLEYIPTITADIAEYDGDEIGRTLTLWDFAGQSQFRSLWKSLLEGTDITILMTDSTFENINGSKEIIHDILDKYFQEKLVIGIANKQDLPNRLTPEFCEKILSSEKRVIKTHGMISIEPMYREKILAIIKEAIKEIPDKKS</sequence>
<dbReference type="SUPFAM" id="SSF52540">
    <property type="entry name" value="P-loop containing nucleoside triphosphate hydrolases"/>
    <property type="match status" value="1"/>
</dbReference>
<evidence type="ECO:0008006" key="4">
    <source>
        <dbReference type="Google" id="ProtNLM"/>
    </source>
</evidence>
<dbReference type="Gene3D" id="3.40.50.300">
    <property type="entry name" value="P-loop containing nucleotide triphosphate hydrolases"/>
    <property type="match status" value="1"/>
</dbReference>
<protein>
    <recommendedName>
        <fullName evidence="4">GTP-binding protein</fullName>
    </recommendedName>
</protein>
<proteinExistence type="predicted"/>
<accession>A0A0F9S1T5</accession>
<name>A0A0F9S1T5_9ZZZZ</name>
<dbReference type="SMART" id="SM00175">
    <property type="entry name" value="RAB"/>
    <property type="match status" value="1"/>
</dbReference>
<dbReference type="AlphaFoldDB" id="A0A0F9S1T5"/>
<dbReference type="InterPro" id="IPR005225">
    <property type="entry name" value="Small_GTP-bd"/>
</dbReference>
<keyword evidence="2" id="KW-0342">GTP-binding</keyword>
<dbReference type="GO" id="GO:0005525">
    <property type="term" value="F:GTP binding"/>
    <property type="evidence" value="ECO:0007669"/>
    <property type="project" value="UniProtKB-KW"/>
</dbReference>
<dbReference type="Pfam" id="PF00025">
    <property type="entry name" value="Arf"/>
    <property type="match status" value="1"/>
</dbReference>
<dbReference type="GO" id="GO:0003924">
    <property type="term" value="F:GTPase activity"/>
    <property type="evidence" value="ECO:0007669"/>
    <property type="project" value="InterPro"/>
</dbReference>
<dbReference type="InterPro" id="IPR006689">
    <property type="entry name" value="Small_GTPase_ARF/SAR"/>
</dbReference>
<dbReference type="InterPro" id="IPR024156">
    <property type="entry name" value="Small_GTPase_ARF"/>
</dbReference>
<organism evidence="3">
    <name type="scientific">marine sediment metagenome</name>
    <dbReference type="NCBI Taxonomy" id="412755"/>
    <lineage>
        <taxon>unclassified sequences</taxon>
        <taxon>metagenomes</taxon>
        <taxon>ecological metagenomes</taxon>
    </lineage>
</organism>
<reference evidence="3" key="1">
    <citation type="journal article" date="2015" name="Nature">
        <title>Complex archaea that bridge the gap between prokaryotes and eukaryotes.</title>
        <authorList>
            <person name="Spang A."/>
            <person name="Saw J.H."/>
            <person name="Jorgensen S.L."/>
            <person name="Zaremba-Niedzwiedzka K."/>
            <person name="Martijn J."/>
            <person name="Lind A.E."/>
            <person name="van Eijk R."/>
            <person name="Schleper C."/>
            <person name="Guy L."/>
            <person name="Ettema T.J."/>
        </authorList>
    </citation>
    <scope>NUCLEOTIDE SEQUENCE</scope>
</reference>
<dbReference type="EMBL" id="LAZR01000852">
    <property type="protein sequence ID" value="KKN56237.1"/>
    <property type="molecule type" value="Genomic_DNA"/>
</dbReference>
<evidence type="ECO:0000256" key="1">
    <source>
        <dbReference type="ARBA" id="ARBA00022741"/>
    </source>
</evidence>
<gene>
    <name evidence="3" type="ORF">LCGC14_0574440</name>
</gene>